<dbReference type="EMBL" id="ABJB010710605">
    <property type="status" value="NOT_ANNOTATED_CDS"/>
    <property type="molecule type" value="Genomic_DNA"/>
</dbReference>
<dbReference type="Proteomes" id="UP000001555">
    <property type="component" value="Unassembled WGS sequence"/>
</dbReference>
<keyword evidence="3" id="KW-1185">Reference proteome</keyword>
<accession>B7PZJ9</accession>
<dbReference type="VEuPathDB" id="VectorBase:ISCW009658"/>
<dbReference type="VEuPathDB" id="VectorBase:ISCI009658"/>
<sequence>MGRMYSELLRYRFLPFHVFPSSRRLHGTALAARFLHLALDARTYLHSKLRLKSAAVHMSTLSYAHGAILASPLTFFPATHSERELGVVCPQLPFSGSTSVEYHR</sequence>
<dbReference type="EnsemblMetazoa" id="ISCW009658-RA">
    <property type="protein sequence ID" value="ISCW009658-PA"/>
    <property type="gene ID" value="ISCW009658"/>
</dbReference>
<reference evidence="2" key="2">
    <citation type="submission" date="2020-05" db="UniProtKB">
        <authorList>
            <consortium name="EnsemblMetazoa"/>
        </authorList>
    </citation>
    <scope>IDENTIFICATION</scope>
    <source>
        <strain evidence="2">wikel</strain>
    </source>
</reference>
<reference evidence="1 3" key="1">
    <citation type="submission" date="2008-03" db="EMBL/GenBank/DDBJ databases">
        <title>Annotation of Ixodes scapularis.</title>
        <authorList>
            <consortium name="Ixodes scapularis Genome Project Consortium"/>
            <person name="Caler E."/>
            <person name="Hannick L.I."/>
            <person name="Bidwell S."/>
            <person name="Joardar V."/>
            <person name="Thiagarajan M."/>
            <person name="Amedeo P."/>
            <person name="Galinsky K.J."/>
            <person name="Schobel S."/>
            <person name="Inman J."/>
            <person name="Hostetler J."/>
            <person name="Miller J."/>
            <person name="Hammond M."/>
            <person name="Megy K."/>
            <person name="Lawson D."/>
            <person name="Kodira C."/>
            <person name="Sutton G."/>
            <person name="Meyer J."/>
            <person name="Hill C.A."/>
            <person name="Birren B."/>
            <person name="Nene V."/>
            <person name="Collins F."/>
            <person name="Alarcon-Chaidez F."/>
            <person name="Wikel S."/>
            <person name="Strausberg R."/>
        </authorList>
    </citation>
    <scope>NUCLEOTIDE SEQUENCE [LARGE SCALE GENOMIC DNA]</scope>
    <source>
        <strain evidence="3">Wikel</strain>
        <strain evidence="1">Wikel colony</strain>
    </source>
</reference>
<evidence type="ECO:0000313" key="3">
    <source>
        <dbReference type="Proteomes" id="UP000001555"/>
    </source>
</evidence>
<proteinExistence type="predicted"/>
<dbReference type="EMBL" id="DS826020">
    <property type="protein sequence ID" value="EEC12021.1"/>
    <property type="molecule type" value="Genomic_DNA"/>
</dbReference>
<evidence type="ECO:0000313" key="1">
    <source>
        <dbReference type="EMBL" id="EEC12021.1"/>
    </source>
</evidence>
<dbReference type="PaxDb" id="6945-B7PZJ9"/>
<evidence type="ECO:0000313" key="2">
    <source>
        <dbReference type="EnsemblMetazoa" id="ISCW009658-PA"/>
    </source>
</evidence>
<dbReference type="InParanoid" id="B7PZJ9"/>
<protein>
    <submittedName>
        <fullName evidence="1 2">Uncharacterized protein</fullName>
    </submittedName>
</protein>
<organism>
    <name type="scientific">Ixodes scapularis</name>
    <name type="common">Black-legged tick</name>
    <name type="synonym">Deer tick</name>
    <dbReference type="NCBI Taxonomy" id="6945"/>
    <lineage>
        <taxon>Eukaryota</taxon>
        <taxon>Metazoa</taxon>
        <taxon>Ecdysozoa</taxon>
        <taxon>Arthropoda</taxon>
        <taxon>Chelicerata</taxon>
        <taxon>Arachnida</taxon>
        <taxon>Acari</taxon>
        <taxon>Parasitiformes</taxon>
        <taxon>Ixodida</taxon>
        <taxon>Ixodoidea</taxon>
        <taxon>Ixodidae</taxon>
        <taxon>Ixodinae</taxon>
        <taxon>Ixodes</taxon>
    </lineage>
</organism>
<dbReference type="HOGENOM" id="CLU_2252966_0_0_1"/>
<dbReference type="AlphaFoldDB" id="B7PZJ9"/>
<gene>
    <name evidence="1" type="ORF">IscW_ISCW009658</name>
</gene>
<name>B7PZJ9_IXOSC</name>